<organism evidence="5 6">
    <name type="scientific">Cohnella silvisoli</name>
    <dbReference type="NCBI Taxonomy" id="2873699"/>
    <lineage>
        <taxon>Bacteria</taxon>
        <taxon>Bacillati</taxon>
        <taxon>Bacillota</taxon>
        <taxon>Bacilli</taxon>
        <taxon>Bacillales</taxon>
        <taxon>Paenibacillaceae</taxon>
        <taxon>Cohnella</taxon>
    </lineage>
</organism>
<dbReference type="PANTHER" id="PTHR33164:SF99">
    <property type="entry name" value="MARR FAMILY REGULATORY PROTEIN"/>
    <property type="match status" value="1"/>
</dbReference>
<protein>
    <submittedName>
        <fullName evidence="5">MarR family winged helix-turn-helix transcriptional regulator</fullName>
    </submittedName>
</protein>
<dbReference type="InterPro" id="IPR036390">
    <property type="entry name" value="WH_DNA-bd_sf"/>
</dbReference>
<sequence>MQDAKSPNYELTLLFSMAFRTAIDELHAELEQRGFGDVRPSHGFVFQRLAAQGATGIELAQHMGITKQAASLTVDYLEQHGYVKREPHPTDRRGKLIVLTAHGWECIRETESIFTAIESRWRDLLGEETMEKMRLDLRRIIQSSKAANPYSFRPPVW</sequence>
<reference evidence="5 6" key="1">
    <citation type="journal article" date="2023" name="Genome Announc.">
        <title>Pan-Genome Analyses of the Genus Cohnella and Proposal of the Novel Species Cohnella silvisoli sp. nov., Isolated from Forest Soil.</title>
        <authorList>
            <person name="Wang C."/>
            <person name="Mao L."/>
            <person name="Bao G."/>
            <person name="Zhu H."/>
        </authorList>
    </citation>
    <scope>NUCLEOTIDE SEQUENCE [LARGE SCALE GENOMIC DNA]</scope>
    <source>
        <strain evidence="5 6">NL03-T5-1</strain>
    </source>
</reference>
<dbReference type="RefSeq" id="WP_232185179.1">
    <property type="nucleotide sequence ID" value="NZ_JAIOAP010000004.1"/>
</dbReference>
<dbReference type="PROSITE" id="PS01117">
    <property type="entry name" value="HTH_MARR_1"/>
    <property type="match status" value="1"/>
</dbReference>
<keyword evidence="6" id="KW-1185">Reference proteome</keyword>
<evidence type="ECO:0000256" key="1">
    <source>
        <dbReference type="ARBA" id="ARBA00023015"/>
    </source>
</evidence>
<dbReference type="SMART" id="SM00347">
    <property type="entry name" value="HTH_MARR"/>
    <property type="match status" value="1"/>
</dbReference>
<dbReference type="EMBL" id="JASKHM010000003">
    <property type="protein sequence ID" value="MEQ4482155.1"/>
    <property type="molecule type" value="Genomic_DNA"/>
</dbReference>
<evidence type="ECO:0000313" key="6">
    <source>
        <dbReference type="Proteomes" id="UP001493487"/>
    </source>
</evidence>
<evidence type="ECO:0000313" key="5">
    <source>
        <dbReference type="EMBL" id="MEQ4482155.1"/>
    </source>
</evidence>
<keyword evidence="1" id="KW-0805">Transcription regulation</keyword>
<evidence type="ECO:0000259" key="4">
    <source>
        <dbReference type="PROSITE" id="PS50995"/>
    </source>
</evidence>
<dbReference type="Pfam" id="PF12802">
    <property type="entry name" value="MarR_2"/>
    <property type="match status" value="1"/>
</dbReference>
<evidence type="ECO:0000256" key="2">
    <source>
        <dbReference type="ARBA" id="ARBA00023125"/>
    </source>
</evidence>
<name>A0ABV1KQB8_9BACL</name>
<dbReference type="PANTHER" id="PTHR33164">
    <property type="entry name" value="TRANSCRIPTIONAL REGULATOR, MARR FAMILY"/>
    <property type="match status" value="1"/>
</dbReference>
<accession>A0ABV1KQB8</accession>
<dbReference type="InterPro" id="IPR000835">
    <property type="entry name" value="HTH_MarR-typ"/>
</dbReference>
<dbReference type="InterPro" id="IPR036388">
    <property type="entry name" value="WH-like_DNA-bd_sf"/>
</dbReference>
<gene>
    <name evidence="5" type="ORF">QJS35_07070</name>
</gene>
<comment type="caution">
    <text evidence="5">The sequence shown here is derived from an EMBL/GenBank/DDBJ whole genome shotgun (WGS) entry which is preliminary data.</text>
</comment>
<dbReference type="SUPFAM" id="SSF46785">
    <property type="entry name" value="Winged helix' DNA-binding domain"/>
    <property type="match status" value="1"/>
</dbReference>
<keyword evidence="2" id="KW-0238">DNA-binding</keyword>
<keyword evidence="3" id="KW-0804">Transcription</keyword>
<proteinExistence type="predicted"/>
<dbReference type="PROSITE" id="PS50995">
    <property type="entry name" value="HTH_MARR_2"/>
    <property type="match status" value="1"/>
</dbReference>
<evidence type="ECO:0000256" key="3">
    <source>
        <dbReference type="ARBA" id="ARBA00023163"/>
    </source>
</evidence>
<dbReference type="Gene3D" id="1.10.10.10">
    <property type="entry name" value="Winged helix-like DNA-binding domain superfamily/Winged helix DNA-binding domain"/>
    <property type="match status" value="1"/>
</dbReference>
<dbReference type="Proteomes" id="UP001493487">
    <property type="component" value="Unassembled WGS sequence"/>
</dbReference>
<dbReference type="InterPro" id="IPR023187">
    <property type="entry name" value="Tscrpt_reg_MarR-type_CS"/>
</dbReference>
<dbReference type="PRINTS" id="PR00598">
    <property type="entry name" value="HTHMARR"/>
</dbReference>
<feature type="domain" description="HTH marR-type" evidence="4">
    <location>
        <begin position="8"/>
        <end position="142"/>
    </location>
</feature>
<dbReference type="InterPro" id="IPR039422">
    <property type="entry name" value="MarR/SlyA-like"/>
</dbReference>